<proteinExistence type="predicted"/>
<protein>
    <submittedName>
        <fullName evidence="1">Protein regulator of cytokinesis 1</fullName>
    </submittedName>
</protein>
<reference evidence="1 2" key="1">
    <citation type="journal article" date="2013" name="Nat. Commun.">
        <title>Genome analysis reveals insights into physiology and longevity of the Brandt's bat Myotis brandtii.</title>
        <authorList>
            <person name="Seim I."/>
            <person name="Fang X."/>
            <person name="Xiong Z."/>
            <person name="Lobanov A.V."/>
            <person name="Huang Z."/>
            <person name="Ma S."/>
            <person name="Feng Y."/>
            <person name="Turanov A.A."/>
            <person name="Zhu Y."/>
            <person name="Lenz T.L."/>
            <person name="Gerashchenko M.V."/>
            <person name="Fan D."/>
            <person name="Hee Yim S."/>
            <person name="Yao X."/>
            <person name="Jordan D."/>
            <person name="Xiong Y."/>
            <person name="Ma Y."/>
            <person name="Lyapunov A.N."/>
            <person name="Chen G."/>
            <person name="Kulakova O.I."/>
            <person name="Sun Y."/>
            <person name="Lee S.G."/>
            <person name="Bronson R.T."/>
            <person name="Moskalev A.A."/>
            <person name="Sunyaev S.R."/>
            <person name="Zhang G."/>
            <person name="Krogh A."/>
            <person name="Wang J."/>
            <person name="Gladyshev V.N."/>
        </authorList>
    </citation>
    <scope>NUCLEOTIDE SEQUENCE [LARGE SCALE GENOMIC DNA]</scope>
</reference>
<dbReference type="Pfam" id="PF03999">
    <property type="entry name" value="MAP65_ASE1"/>
    <property type="match status" value="1"/>
</dbReference>
<organism evidence="1 2">
    <name type="scientific">Myotis brandtii</name>
    <name type="common">Brandt's bat</name>
    <dbReference type="NCBI Taxonomy" id="109478"/>
    <lineage>
        <taxon>Eukaryota</taxon>
        <taxon>Metazoa</taxon>
        <taxon>Chordata</taxon>
        <taxon>Craniata</taxon>
        <taxon>Vertebrata</taxon>
        <taxon>Euteleostomi</taxon>
        <taxon>Mammalia</taxon>
        <taxon>Eutheria</taxon>
        <taxon>Laurasiatheria</taxon>
        <taxon>Chiroptera</taxon>
        <taxon>Yangochiroptera</taxon>
        <taxon>Vespertilionidae</taxon>
        <taxon>Myotis</taxon>
    </lineage>
</organism>
<sequence>MMMAEQESLIKSIANCQKEQTTLCSELHVEPFQASQPEEFVNIKRQILLCTEELDHTPDTSFERDVVCEDKGVFCLSLENIAALQKLLQQLMSTWNMS</sequence>
<name>S7Q7S4_MYOBR</name>
<keyword evidence="2" id="KW-1185">Reference proteome</keyword>
<evidence type="ECO:0000313" key="2">
    <source>
        <dbReference type="Proteomes" id="UP000052978"/>
    </source>
</evidence>
<accession>S7Q7S4</accession>
<dbReference type="EMBL" id="KE164684">
    <property type="protein sequence ID" value="EPQ19438.1"/>
    <property type="molecule type" value="Genomic_DNA"/>
</dbReference>
<dbReference type="AlphaFoldDB" id="S7Q7S4"/>
<gene>
    <name evidence="1" type="ORF">D623_10001276</name>
</gene>
<dbReference type="Proteomes" id="UP000052978">
    <property type="component" value="Unassembled WGS sequence"/>
</dbReference>
<evidence type="ECO:0000313" key="1">
    <source>
        <dbReference type="EMBL" id="EPQ19438.1"/>
    </source>
</evidence>